<sequence length="618" mass="71249">MSAKLSKSKYDEFFKRRSNCAECVVCHKVIKFSTSAGTNSLKYHLAKFHSNELKKLNDEESASKRRKLDELESERLQSTIPFEPVSRTVCKASSSSVSLDNQLTKWTETGVKTKEIEEEIIKMIAVDVMPLRTVEKEGFIRLMKTVAPRFKLKSRKYYSETMLPQLETRLKKRIKNEMKGVHHFAVTSDGWSSKDGKHSLLAITAHWIDQTFTPKYVILGASAIKGRHTAENFITLFNRSLENYELKRESVTAIVRDGHRAMEAFTSRMAIAGIHCYSHNLQLVLRDFIETIDNMKTTIEKLKKYVRKVSKSSVSRDILIEIQNEESMPNRMLQKETEVRWSSMYLMLKSFVTNRKAITIIQLDHPELALPEISLDEWDKITELLEILKTAADTTKSIQSRFYAPLSVVIPSLRVMIHKMQRSLNGDTSETRSIHVQKFITLLEERTESYHSNTILRTATFCDPRFKDSYFTNSHKDHILRILRSDSQNIVSDDFADQSIPEIVEKPTSLFNQFLMDNCPIEEAPKKHDSLQEELDEYLRTPPISTSDPYDYWRLKTDLPELKKLAHKYLSIPSTSSESERLFSLSGLVCTPKRSSLKPETLDQLTFCSANLKIFGDI</sequence>
<evidence type="ECO:0000256" key="4">
    <source>
        <dbReference type="ARBA" id="ARBA00022833"/>
    </source>
</evidence>
<keyword evidence="7" id="KW-0804">Transcription</keyword>
<evidence type="ECO:0000256" key="5">
    <source>
        <dbReference type="ARBA" id="ARBA00023015"/>
    </source>
</evidence>
<keyword evidence="8" id="KW-0539">Nucleus</keyword>
<dbReference type="Pfam" id="PF02892">
    <property type="entry name" value="zf-BED"/>
    <property type="match status" value="1"/>
</dbReference>
<evidence type="ECO:0000256" key="7">
    <source>
        <dbReference type="ARBA" id="ARBA00023163"/>
    </source>
</evidence>
<evidence type="ECO:0000256" key="1">
    <source>
        <dbReference type="ARBA" id="ARBA00004123"/>
    </source>
</evidence>
<dbReference type="GO" id="GO:0005634">
    <property type="term" value="C:nucleus"/>
    <property type="evidence" value="ECO:0007669"/>
    <property type="project" value="UniProtKB-SubCell"/>
</dbReference>
<dbReference type="EMBL" id="DS268612">
    <property type="protein sequence ID" value="EFO94080.1"/>
    <property type="molecule type" value="Genomic_DNA"/>
</dbReference>
<reference evidence="11" key="1">
    <citation type="submission" date="2007-07" db="EMBL/GenBank/DDBJ databases">
        <title>PCAP assembly of the Caenorhabditis remanei genome.</title>
        <authorList>
            <consortium name="The Caenorhabditis remanei Sequencing Consortium"/>
            <person name="Wilson R.K."/>
        </authorList>
    </citation>
    <scope>NUCLEOTIDE SEQUENCE [LARGE SCALE GENOMIC DNA]</scope>
    <source>
        <strain evidence="11">PB4641</strain>
    </source>
</reference>
<evidence type="ECO:0000256" key="6">
    <source>
        <dbReference type="ARBA" id="ARBA00023125"/>
    </source>
</evidence>
<dbReference type="GO" id="GO:0008270">
    <property type="term" value="F:zinc ion binding"/>
    <property type="evidence" value="ECO:0007669"/>
    <property type="project" value="UniProtKB-KW"/>
</dbReference>
<evidence type="ECO:0000313" key="11">
    <source>
        <dbReference type="EMBL" id="EFO94080.1"/>
    </source>
</evidence>
<proteinExistence type="predicted"/>
<dbReference type="InterPro" id="IPR012337">
    <property type="entry name" value="RNaseH-like_sf"/>
</dbReference>
<evidence type="ECO:0000256" key="8">
    <source>
        <dbReference type="ARBA" id="ARBA00023242"/>
    </source>
</evidence>
<organism evidence="12">
    <name type="scientific">Caenorhabditis remanei</name>
    <name type="common">Caenorhabditis vulgaris</name>
    <dbReference type="NCBI Taxonomy" id="31234"/>
    <lineage>
        <taxon>Eukaryota</taxon>
        <taxon>Metazoa</taxon>
        <taxon>Ecdysozoa</taxon>
        <taxon>Nematoda</taxon>
        <taxon>Chromadorea</taxon>
        <taxon>Rhabditida</taxon>
        <taxon>Rhabditina</taxon>
        <taxon>Rhabditomorpha</taxon>
        <taxon>Rhabditoidea</taxon>
        <taxon>Rhabditidae</taxon>
        <taxon>Peloderinae</taxon>
        <taxon>Caenorhabditis</taxon>
    </lineage>
</organism>
<keyword evidence="4" id="KW-0862">Zinc</keyword>
<keyword evidence="12" id="KW-1185">Reference proteome</keyword>
<evidence type="ECO:0000256" key="3">
    <source>
        <dbReference type="ARBA" id="ARBA00022771"/>
    </source>
</evidence>
<dbReference type="GO" id="GO:0046983">
    <property type="term" value="F:protein dimerization activity"/>
    <property type="evidence" value="ECO:0007669"/>
    <property type="project" value="InterPro"/>
</dbReference>
<dbReference type="Pfam" id="PF05699">
    <property type="entry name" value="Dimer_Tnp_hAT"/>
    <property type="match status" value="1"/>
</dbReference>
<dbReference type="OrthoDB" id="5865631at2759"/>
<comment type="subcellular location">
    <subcellularLocation>
        <location evidence="1">Nucleus</location>
    </subcellularLocation>
</comment>
<dbReference type="InterPro" id="IPR003656">
    <property type="entry name" value="Znf_BED"/>
</dbReference>
<keyword evidence="6" id="KW-0238">DNA-binding</keyword>
<dbReference type="InterPro" id="IPR052035">
    <property type="entry name" value="ZnF_BED_domain_contain"/>
</dbReference>
<dbReference type="eggNOG" id="KOG1121">
    <property type="taxonomic scope" value="Eukaryota"/>
</dbReference>
<protein>
    <recommendedName>
        <fullName evidence="10">BED-type domain-containing protein</fullName>
    </recommendedName>
</protein>
<dbReference type="SUPFAM" id="SSF140996">
    <property type="entry name" value="Hermes dimerisation domain"/>
    <property type="match status" value="1"/>
</dbReference>
<keyword evidence="3 9" id="KW-0863">Zinc-finger</keyword>
<dbReference type="InterPro" id="IPR008906">
    <property type="entry name" value="HATC_C_dom"/>
</dbReference>
<feature type="domain" description="BED-type" evidence="10">
    <location>
        <begin position="21"/>
        <end position="56"/>
    </location>
</feature>
<dbReference type="AlphaFoldDB" id="E3NDQ0"/>
<dbReference type="SUPFAM" id="SSF53098">
    <property type="entry name" value="Ribonuclease H-like"/>
    <property type="match status" value="1"/>
</dbReference>
<dbReference type="GO" id="GO:0003677">
    <property type="term" value="F:DNA binding"/>
    <property type="evidence" value="ECO:0007669"/>
    <property type="project" value="UniProtKB-KW"/>
</dbReference>
<dbReference type="SMART" id="SM00614">
    <property type="entry name" value="ZnF_BED"/>
    <property type="match status" value="1"/>
</dbReference>
<evidence type="ECO:0000256" key="9">
    <source>
        <dbReference type="PROSITE-ProRule" id="PRU00027"/>
    </source>
</evidence>
<evidence type="ECO:0000259" key="10">
    <source>
        <dbReference type="PROSITE" id="PS50808"/>
    </source>
</evidence>
<dbReference type="PANTHER" id="PTHR46481">
    <property type="entry name" value="ZINC FINGER BED DOMAIN-CONTAINING PROTEIN 4"/>
    <property type="match status" value="1"/>
</dbReference>
<evidence type="ECO:0000313" key="12">
    <source>
        <dbReference type="Proteomes" id="UP000008281"/>
    </source>
</evidence>
<dbReference type="InParanoid" id="E3NDQ0"/>
<evidence type="ECO:0000256" key="2">
    <source>
        <dbReference type="ARBA" id="ARBA00022723"/>
    </source>
</evidence>
<keyword evidence="5" id="KW-0805">Transcription regulation</keyword>
<dbReference type="PROSITE" id="PS50808">
    <property type="entry name" value="ZF_BED"/>
    <property type="match status" value="1"/>
</dbReference>
<keyword evidence="2" id="KW-0479">Metal-binding</keyword>
<dbReference type="OMA" id="DGWSSKD"/>
<gene>
    <name evidence="11" type="ORF">CRE_26786</name>
</gene>
<dbReference type="HOGENOM" id="CLU_009123_12_6_1"/>
<dbReference type="STRING" id="31234.E3NDQ0"/>
<name>E3NDQ0_CAERE</name>
<dbReference type="PANTHER" id="PTHR46481:SF10">
    <property type="entry name" value="ZINC FINGER BED DOMAIN-CONTAINING PROTEIN 39"/>
    <property type="match status" value="1"/>
</dbReference>
<dbReference type="Proteomes" id="UP000008281">
    <property type="component" value="Unassembled WGS sequence"/>
</dbReference>
<accession>E3NDQ0</accession>